<dbReference type="InterPro" id="IPR019783">
    <property type="entry name" value="SDO1/SBDS_N"/>
</dbReference>
<dbReference type="Gene3D" id="3.30.1250.10">
    <property type="entry name" value="Ribosome maturation protein SBDS, N-terminal domain"/>
    <property type="match status" value="1"/>
</dbReference>
<gene>
    <name evidence="2" type="ORF">DM01DRAFT_1408306</name>
</gene>
<feature type="domain" description="Ribosome maturation protein SDO1/SBDS N-terminal" evidence="1">
    <location>
        <begin position="19"/>
        <end position="95"/>
    </location>
</feature>
<dbReference type="Proteomes" id="UP000242146">
    <property type="component" value="Unassembled WGS sequence"/>
</dbReference>
<comment type="caution">
    <text evidence="2">The sequence shown here is derived from an EMBL/GenBank/DDBJ whole genome shotgun (WGS) entry which is preliminary data.</text>
</comment>
<sequence length="98" mass="11197">MGNARRRSDTSDIREHDYTRMVYKGDSGDQFYVVVNESMVPKWRKDRSIPLVEVVQSFDIFSGPADRPSKGQLESTFNTANPDDIVPIILEKGTQKNF</sequence>
<proteinExistence type="predicted"/>
<protein>
    <recommendedName>
        <fullName evidence="1">Ribosome maturation protein SDO1/SBDS N-terminal domain-containing protein</fullName>
    </recommendedName>
</protein>
<keyword evidence="3" id="KW-1185">Reference proteome</keyword>
<evidence type="ECO:0000313" key="3">
    <source>
        <dbReference type="Proteomes" id="UP000242146"/>
    </source>
</evidence>
<accession>A0A1X2GFB7</accession>
<dbReference type="EMBL" id="MCGT01000018">
    <property type="protein sequence ID" value="ORX52435.1"/>
    <property type="molecule type" value="Genomic_DNA"/>
</dbReference>
<evidence type="ECO:0000313" key="2">
    <source>
        <dbReference type="EMBL" id="ORX52435.1"/>
    </source>
</evidence>
<dbReference type="InterPro" id="IPR036786">
    <property type="entry name" value="Ribosome_mat_SBDS_N_sf"/>
</dbReference>
<organism evidence="2 3">
    <name type="scientific">Hesseltinella vesiculosa</name>
    <dbReference type="NCBI Taxonomy" id="101127"/>
    <lineage>
        <taxon>Eukaryota</taxon>
        <taxon>Fungi</taxon>
        <taxon>Fungi incertae sedis</taxon>
        <taxon>Mucoromycota</taxon>
        <taxon>Mucoromycotina</taxon>
        <taxon>Mucoromycetes</taxon>
        <taxon>Mucorales</taxon>
        <taxon>Cunninghamellaceae</taxon>
        <taxon>Hesseltinella</taxon>
    </lineage>
</organism>
<dbReference type="AlphaFoldDB" id="A0A1X2GFB7"/>
<dbReference type="SUPFAM" id="SSF89895">
    <property type="entry name" value="FYSH domain"/>
    <property type="match status" value="1"/>
</dbReference>
<dbReference type="OrthoDB" id="2567806at2759"/>
<reference evidence="2 3" key="1">
    <citation type="submission" date="2016-07" db="EMBL/GenBank/DDBJ databases">
        <title>Pervasive Adenine N6-methylation of Active Genes in Fungi.</title>
        <authorList>
            <consortium name="DOE Joint Genome Institute"/>
            <person name="Mondo S.J."/>
            <person name="Dannebaum R.O."/>
            <person name="Kuo R.C."/>
            <person name="Labutti K."/>
            <person name="Haridas S."/>
            <person name="Kuo A."/>
            <person name="Salamov A."/>
            <person name="Ahrendt S.R."/>
            <person name="Lipzen A."/>
            <person name="Sullivan W."/>
            <person name="Andreopoulos W.B."/>
            <person name="Clum A."/>
            <person name="Lindquist E."/>
            <person name="Daum C."/>
            <person name="Ramamoorthy G.K."/>
            <person name="Gryganskyi A."/>
            <person name="Culley D."/>
            <person name="Magnuson J.K."/>
            <person name="James T.Y."/>
            <person name="O'Malley M.A."/>
            <person name="Stajich J.E."/>
            <person name="Spatafora J.W."/>
            <person name="Visel A."/>
            <person name="Grigoriev I.V."/>
        </authorList>
    </citation>
    <scope>NUCLEOTIDE SEQUENCE [LARGE SCALE GENOMIC DNA]</scope>
    <source>
        <strain evidence="2 3">NRRL 3301</strain>
    </source>
</reference>
<name>A0A1X2GFB7_9FUNG</name>
<dbReference type="Pfam" id="PF01172">
    <property type="entry name" value="SBDS_N"/>
    <property type="match status" value="1"/>
</dbReference>
<evidence type="ECO:0000259" key="1">
    <source>
        <dbReference type="Pfam" id="PF01172"/>
    </source>
</evidence>
<dbReference type="STRING" id="101127.A0A1X2GFB7"/>